<protein>
    <submittedName>
        <fullName evidence="2">Uncharacterized protein</fullName>
    </submittedName>
</protein>
<sequence length="286" mass="30273">AVRDVHQLVVAVLELPAGVVVADELHRVQLMVATDQGAQPGLVGGGFEGVRADHVDAARRVGRREKLDRGGAQRVGDLLQGAAAGPRPLVLDLAQEGHRQAAAFGHDGKGELQGPAPPPDGRAHPQGLFFVVAHSSGSLLGSSSSRPGCVRPITAHRAVCSVAVRQIVPEPRTTRSLMTSLHPTHVRQTVSCAGHIGVTPRRVRPSRFAPGDGPPSPSSRPSPRAGGDADQRWRQAERSGQGEGLALRGWPDPCRTRNRSVRKRREGWASPETPARTRVPGSAHPS</sequence>
<feature type="non-terminal residue" evidence="2">
    <location>
        <position position="1"/>
    </location>
</feature>
<dbReference type="EMBL" id="AEJB01000627">
    <property type="protein sequence ID" value="ELP62209.1"/>
    <property type="molecule type" value="Genomic_DNA"/>
</dbReference>
<organism evidence="2 3">
    <name type="scientific">Streptomyces turgidiscabies (strain Car8)</name>
    <dbReference type="NCBI Taxonomy" id="698760"/>
    <lineage>
        <taxon>Bacteria</taxon>
        <taxon>Bacillati</taxon>
        <taxon>Actinomycetota</taxon>
        <taxon>Actinomycetes</taxon>
        <taxon>Kitasatosporales</taxon>
        <taxon>Streptomycetaceae</taxon>
        <taxon>Streptomyces</taxon>
    </lineage>
</organism>
<feature type="region of interest" description="Disordered" evidence="1">
    <location>
        <begin position="105"/>
        <end position="124"/>
    </location>
</feature>
<feature type="compositionally biased region" description="Basic residues" evidence="1">
    <location>
        <begin position="256"/>
        <end position="265"/>
    </location>
</feature>
<keyword evidence="3" id="KW-1185">Reference proteome</keyword>
<comment type="caution">
    <text evidence="2">The sequence shown here is derived from an EMBL/GenBank/DDBJ whole genome shotgun (WGS) entry which is preliminary data.</text>
</comment>
<evidence type="ECO:0000256" key="1">
    <source>
        <dbReference type="SAM" id="MobiDB-lite"/>
    </source>
</evidence>
<proteinExistence type="predicted"/>
<dbReference type="AlphaFoldDB" id="L7ETK9"/>
<name>L7ETK9_STRT8</name>
<reference evidence="2 3" key="1">
    <citation type="journal article" date="2011" name="Plasmid">
        <title>Streptomyces turgidiscabies Car8 contains a modular pathogenicity island that shares virulence genes with other actinobacterial plant pathogens.</title>
        <authorList>
            <person name="Huguet-Tapia J.C."/>
            <person name="Badger J.H."/>
            <person name="Loria R."/>
            <person name="Pettis G.S."/>
        </authorList>
    </citation>
    <scope>NUCLEOTIDE SEQUENCE [LARGE SCALE GENOMIC DNA]</scope>
    <source>
        <strain evidence="2 3">Car8</strain>
    </source>
</reference>
<feature type="compositionally biased region" description="Basic and acidic residues" evidence="1">
    <location>
        <begin position="227"/>
        <end position="237"/>
    </location>
</feature>
<feature type="region of interest" description="Disordered" evidence="1">
    <location>
        <begin position="188"/>
        <end position="286"/>
    </location>
</feature>
<gene>
    <name evidence="2" type="ORF">STRTUCAR8_02351</name>
</gene>
<evidence type="ECO:0000313" key="3">
    <source>
        <dbReference type="Proteomes" id="UP000010931"/>
    </source>
</evidence>
<dbReference type="Proteomes" id="UP000010931">
    <property type="component" value="Unassembled WGS sequence"/>
</dbReference>
<evidence type="ECO:0000313" key="2">
    <source>
        <dbReference type="EMBL" id="ELP62209.1"/>
    </source>
</evidence>
<accession>L7ETK9</accession>